<evidence type="ECO:0000259" key="11">
    <source>
        <dbReference type="PROSITE" id="PS50112"/>
    </source>
</evidence>
<comment type="function">
    <text evidence="8">Putative oxygen sensor; modulates the activity of FixJ, a transcriptional activator of nitrogen fixation fixK gene. FixL probably acts as a kinase that phosphorylates FixJ.</text>
</comment>
<dbReference type="InterPro" id="IPR035965">
    <property type="entry name" value="PAS-like_dom_sf"/>
</dbReference>
<dbReference type="PROSITE" id="PS50112">
    <property type="entry name" value="PAS"/>
    <property type="match status" value="2"/>
</dbReference>
<dbReference type="Pfam" id="PF00512">
    <property type="entry name" value="HisKA"/>
    <property type="match status" value="1"/>
</dbReference>
<dbReference type="FunFam" id="3.30.565.10:FF:000006">
    <property type="entry name" value="Sensor histidine kinase WalK"/>
    <property type="match status" value="1"/>
</dbReference>
<dbReference type="PROSITE" id="PS50109">
    <property type="entry name" value="HIS_KIN"/>
    <property type="match status" value="1"/>
</dbReference>
<dbReference type="PANTHER" id="PTHR43304">
    <property type="entry name" value="PHYTOCHROME-LIKE PROTEIN CPH1"/>
    <property type="match status" value="1"/>
</dbReference>
<dbReference type="Gene3D" id="3.30.450.20">
    <property type="entry name" value="PAS domain"/>
    <property type="match status" value="2"/>
</dbReference>
<reference evidence="12 13" key="1">
    <citation type="submission" date="2015-03" db="EMBL/GenBank/DDBJ databases">
        <title>Genome Sequence of Kiloniella spongiae MEBiC09566, isolated from a marine sponge.</title>
        <authorList>
            <person name="Shao Z."/>
            <person name="Wang L."/>
            <person name="Li X."/>
        </authorList>
    </citation>
    <scope>NUCLEOTIDE SEQUENCE [LARGE SCALE GENOMIC DNA]</scope>
    <source>
        <strain evidence="12 13">MEBiC09566</strain>
    </source>
</reference>
<keyword evidence="5" id="KW-0547">Nucleotide-binding</keyword>
<dbReference type="InterPro" id="IPR013767">
    <property type="entry name" value="PAS_fold"/>
</dbReference>
<dbReference type="InterPro" id="IPR001610">
    <property type="entry name" value="PAC"/>
</dbReference>
<dbReference type="EC" id="2.7.13.3" evidence="2"/>
<dbReference type="EMBL" id="LAQL01000006">
    <property type="protein sequence ID" value="KLN61068.1"/>
    <property type="molecule type" value="Genomic_DNA"/>
</dbReference>
<dbReference type="CDD" id="cd00130">
    <property type="entry name" value="PAS"/>
    <property type="match status" value="2"/>
</dbReference>
<dbReference type="FunFam" id="3.30.450.20:FF:000060">
    <property type="entry name" value="Sensor protein FixL"/>
    <property type="match status" value="2"/>
</dbReference>
<name>A0A0H2MFC2_9PROT</name>
<dbReference type="PRINTS" id="PR00344">
    <property type="entry name" value="BCTRLSENSOR"/>
</dbReference>
<evidence type="ECO:0000256" key="2">
    <source>
        <dbReference type="ARBA" id="ARBA00012438"/>
    </source>
</evidence>
<protein>
    <recommendedName>
        <fullName evidence="9">Sensor protein FixL</fullName>
        <ecNumber evidence="2">2.7.13.3</ecNumber>
    </recommendedName>
</protein>
<dbReference type="SMART" id="SM00091">
    <property type="entry name" value="PAS"/>
    <property type="match status" value="2"/>
</dbReference>
<dbReference type="AlphaFoldDB" id="A0A0H2MFC2"/>
<dbReference type="PANTHER" id="PTHR43304:SF1">
    <property type="entry name" value="PAC DOMAIN-CONTAINING PROTEIN"/>
    <property type="match status" value="1"/>
</dbReference>
<keyword evidence="13" id="KW-1185">Reference proteome</keyword>
<gene>
    <name evidence="12" type="ORF">WH96_11230</name>
</gene>
<keyword evidence="3" id="KW-0597">Phosphoprotein</keyword>
<dbReference type="InterPro" id="IPR036097">
    <property type="entry name" value="HisK_dim/P_sf"/>
</dbReference>
<comment type="catalytic activity">
    <reaction evidence="1">
        <text>ATP + protein L-histidine = ADP + protein N-phospho-L-histidine.</text>
        <dbReference type="EC" id="2.7.13.3"/>
    </reaction>
</comment>
<keyword evidence="6 12" id="KW-0418">Kinase</keyword>
<keyword evidence="7" id="KW-0067">ATP-binding</keyword>
<sequence length="506" mass="57265">MAEARTKAVIDNAVDSMILIDGKGLIQEFNPASVKLFGYEVSEVINKNVKMLMPDNYAREHDQYLENYQTTGTAKIIGIGRQVIGKRKDDSEFPMELSVGKVETESGIHFIGIVRDISERVESEKIRDKMIAELSNSHLATKNAETRSKAIINNAVDSMILIDSKGLIQEFNPASVKLFGYEVSEVIGKNVKMLMPDSYAREHDQYLHDYKTTGKAKIIGIGRQVIGRRKDGSEFPMDLSVGKVEGDNDNLFVGIVRDITQRVELERVRDKNIRDLTKSNQALDDFAYIASHDLKEPLRGLANNAMFFAEDYSDSLDEGGTKRIDRMCTLTKRMEKLIDNLLYFSRLGRQDLAIQSTNINDVVHEITAMIDTLIEEEHVTINVLKPLPNIVCDKHRVSEVFRNLITNAIKYNDKDTKTVELDFYKVKDGRHDVFSISDNGIGIAEEFHQDIFKIFKRLNIEDDNVRGTGVGLTFVQKIIERHGGEIWLESIPNAGTTFYFTLNGEV</sequence>
<evidence type="ECO:0000256" key="8">
    <source>
        <dbReference type="ARBA" id="ARBA00059827"/>
    </source>
</evidence>
<evidence type="ECO:0000313" key="13">
    <source>
        <dbReference type="Proteomes" id="UP000035444"/>
    </source>
</evidence>
<comment type="caution">
    <text evidence="12">The sequence shown here is derived from an EMBL/GenBank/DDBJ whole genome shotgun (WGS) entry which is preliminary data.</text>
</comment>
<dbReference type="SMART" id="SM00086">
    <property type="entry name" value="PAC"/>
    <property type="match status" value="2"/>
</dbReference>
<dbReference type="SMART" id="SM00387">
    <property type="entry name" value="HATPase_c"/>
    <property type="match status" value="1"/>
</dbReference>
<evidence type="ECO:0000256" key="6">
    <source>
        <dbReference type="ARBA" id="ARBA00022777"/>
    </source>
</evidence>
<dbReference type="CDD" id="cd00082">
    <property type="entry name" value="HisKA"/>
    <property type="match status" value="1"/>
</dbReference>
<dbReference type="Gene3D" id="3.30.565.10">
    <property type="entry name" value="Histidine kinase-like ATPase, C-terminal domain"/>
    <property type="match status" value="1"/>
</dbReference>
<evidence type="ECO:0000256" key="3">
    <source>
        <dbReference type="ARBA" id="ARBA00022553"/>
    </source>
</evidence>
<evidence type="ECO:0000313" key="12">
    <source>
        <dbReference type="EMBL" id="KLN61068.1"/>
    </source>
</evidence>
<evidence type="ECO:0000256" key="1">
    <source>
        <dbReference type="ARBA" id="ARBA00000085"/>
    </source>
</evidence>
<evidence type="ECO:0000256" key="7">
    <source>
        <dbReference type="ARBA" id="ARBA00022840"/>
    </source>
</evidence>
<proteinExistence type="predicted"/>
<dbReference type="InterPro" id="IPR003594">
    <property type="entry name" value="HATPase_dom"/>
</dbReference>
<dbReference type="GO" id="GO:0005524">
    <property type="term" value="F:ATP binding"/>
    <property type="evidence" value="ECO:0007669"/>
    <property type="project" value="UniProtKB-KW"/>
</dbReference>
<accession>A0A0H2MFC2</accession>
<dbReference type="InterPro" id="IPR036890">
    <property type="entry name" value="HATPase_C_sf"/>
</dbReference>
<keyword evidence="4" id="KW-0808">Transferase</keyword>
<dbReference type="STRING" id="1489064.WH96_11230"/>
<dbReference type="InterPro" id="IPR000014">
    <property type="entry name" value="PAS"/>
</dbReference>
<evidence type="ECO:0000259" key="10">
    <source>
        <dbReference type="PROSITE" id="PS50109"/>
    </source>
</evidence>
<dbReference type="NCBIfam" id="TIGR00229">
    <property type="entry name" value="sensory_box"/>
    <property type="match status" value="2"/>
</dbReference>
<evidence type="ECO:0000256" key="4">
    <source>
        <dbReference type="ARBA" id="ARBA00022679"/>
    </source>
</evidence>
<dbReference type="SUPFAM" id="SSF47384">
    <property type="entry name" value="Homodimeric domain of signal transducing histidine kinase"/>
    <property type="match status" value="1"/>
</dbReference>
<feature type="domain" description="PAS" evidence="11">
    <location>
        <begin position="2"/>
        <end position="72"/>
    </location>
</feature>
<evidence type="ECO:0000256" key="5">
    <source>
        <dbReference type="ARBA" id="ARBA00022741"/>
    </source>
</evidence>
<dbReference type="Pfam" id="PF02518">
    <property type="entry name" value="HATPase_c"/>
    <property type="match status" value="1"/>
</dbReference>
<dbReference type="SUPFAM" id="SSF55785">
    <property type="entry name" value="PYP-like sensor domain (PAS domain)"/>
    <property type="match status" value="2"/>
</dbReference>
<feature type="domain" description="PAS" evidence="11">
    <location>
        <begin position="144"/>
        <end position="198"/>
    </location>
</feature>
<dbReference type="Gene3D" id="1.10.287.130">
    <property type="match status" value="1"/>
</dbReference>
<dbReference type="Proteomes" id="UP000035444">
    <property type="component" value="Unassembled WGS sequence"/>
</dbReference>
<dbReference type="InterPro" id="IPR052162">
    <property type="entry name" value="Sensor_kinase/Photoreceptor"/>
</dbReference>
<dbReference type="GO" id="GO:0000155">
    <property type="term" value="F:phosphorelay sensor kinase activity"/>
    <property type="evidence" value="ECO:0007669"/>
    <property type="project" value="InterPro"/>
</dbReference>
<dbReference type="Pfam" id="PF00989">
    <property type="entry name" value="PAS"/>
    <property type="match status" value="2"/>
</dbReference>
<evidence type="ECO:0000256" key="9">
    <source>
        <dbReference type="ARBA" id="ARBA00070616"/>
    </source>
</evidence>
<dbReference type="SMART" id="SM00388">
    <property type="entry name" value="HisKA"/>
    <property type="match status" value="1"/>
</dbReference>
<dbReference type="SUPFAM" id="SSF55874">
    <property type="entry name" value="ATPase domain of HSP90 chaperone/DNA topoisomerase II/histidine kinase"/>
    <property type="match status" value="1"/>
</dbReference>
<feature type="domain" description="Histidine kinase" evidence="10">
    <location>
        <begin position="289"/>
        <end position="506"/>
    </location>
</feature>
<dbReference type="InterPro" id="IPR003661">
    <property type="entry name" value="HisK_dim/P_dom"/>
</dbReference>
<dbReference type="InterPro" id="IPR004358">
    <property type="entry name" value="Sig_transdc_His_kin-like_C"/>
</dbReference>
<organism evidence="12 13">
    <name type="scientific">Kiloniella spongiae</name>
    <dbReference type="NCBI Taxonomy" id="1489064"/>
    <lineage>
        <taxon>Bacteria</taxon>
        <taxon>Pseudomonadati</taxon>
        <taxon>Pseudomonadota</taxon>
        <taxon>Alphaproteobacteria</taxon>
        <taxon>Rhodospirillales</taxon>
        <taxon>Kiloniellaceae</taxon>
        <taxon>Kiloniella</taxon>
    </lineage>
</organism>
<dbReference type="InterPro" id="IPR005467">
    <property type="entry name" value="His_kinase_dom"/>
</dbReference>
<dbReference type="GO" id="GO:0006355">
    <property type="term" value="P:regulation of DNA-templated transcription"/>
    <property type="evidence" value="ECO:0007669"/>
    <property type="project" value="InterPro"/>
</dbReference>